<feature type="region of interest" description="Disordered" evidence="12">
    <location>
        <begin position="71"/>
        <end position="99"/>
    </location>
</feature>
<keyword evidence="6 11" id="KW-0175">Coiled coil</keyword>
<evidence type="ECO:0000256" key="2">
    <source>
        <dbReference type="ARBA" id="ARBA00022454"/>
    </source>
</evidence>
<feature type="compositionally biased region" description="Polar residues" evidence="12">
    <location>
        <begin position="1"/>
        <end position="18"/>
    </location>
</feature>
<dbReference type="EMBL" id="WIUZ02000001">
    <property type="protein sequence ID" value="KAF9792344.1"/>
    <property type="molecule type" value="Genomic_DNA"/>
</dbReference>
<evidence type="ECO:0000256" key="8">
    <source>
        <dbReference type="ARBA" id="ARBA00023306"/>
    </source>
</evidence>
<accession>A0A9P6LC15</accession>
<dbReference type="InterPro" id="IPR005550">
    <property type="entry name" value="Kinetochore_Ndc80"/>
</dbReference>
<dbReference type="Pfam" id="PF03801">
    <property type="entry name" value="Ndc80_HEC"/>
    <property type="match status" value="1"/>
</dbReference>
<feature type="domain" description="Kinetochore protein Ndc80 CH" evidence="13">
    <location>
        <begin position="99"/>
        <end position="223"/>
    </location>
</feature>
<keyword evidence="15" id="KW-1185">Reference proteome</keyword>
<evidence type="ECO:0000259" key="13">
    <source>
        <dbReference type="Pfam" id="PF03801"/>
    </source>
</evidence>
<comment type="caution">
    <text evidence="14">The sequence shown here is derived from an EMBL/GenBank/DDBJ whole genome shotgun (WGS) entry which is preliminary data.</text>
</comment>
<sequence length="632" mass="71592">MNFNRRSTLQHSADSRSNLPMPVTGQKQPHNMRMSMNAPVFTASGSAMKPRQSVMRSYNANPLLQSTSKQNVGKTPLKANNARRGSLWGGGGSAVPPSRTIAVTRDPRQLREKNVQLAMRQDIVGWLKAHDFDTSSNPLSNIHAKGYQMIFRQLVLIIDGGFNFSDNIPLQDEVLHALKALEYPYVASLDSKWFAAPASMHSWPSLLGVLHWLVELGRCYEEYVNGDSLTLLEAELVPDEFDDPMHHQALSIHYYEYAYELYMSGEVDFSVPFQAVEDRYAVKNERLQSLLDEESEKLARQNAEYEQLRSSAPPLEMEQKQNELMKRDLDRFAQNLSRHDSRKQSGLRSLAAEKAEIEKLLADLEHLKAERARLSEVVKAQNLTPEEVIRMNTEHEALTRSVEDLKVKVTETNKLVMSLEVSLTNRVATAEEVIDQYNTLLSSPGLIPPNEEDLTIELNMASSDLQQLVRGPDMRKIVRPTLSKWAEMYRMEIDAAKREKIVVDDQQDHVVNECDDLIQEIETETAKVHALTEQAEEMREAAQQEAAVTNTRATDLERTMAQARMAAMAHGVGVKSRLQAVEIAFREQQEKVARVKDETIRAIIKNSTEIAEMKEAVARQLKYVQDVVEANK</sequence>
<dbReference type="GO" id="GO:0051301">
    <property type="term" value="P:cell division"/>
    <property type="evidence" value="ECO:0007669"/>
    <property type="project" value="UniProtKB-UniRule"/>
</dbReference>
<keyword evidence="4 10" id="KW-0498">Mitosis</keyword>
<gene>
    <name evidence="14" type="ORF">BJ322DRAFT_997739</name>
</gene>
<dbReference type="Gene3D" id="1.10.418.30">
    <property type="entry name" value="Ncd80 complex, Ncd80 subunit"/>
    <property type="match status" value="1"/>
</dbReference>
<comment type="similarity">
    <text evidence="1 10">Belongs to the NDC80/HEC1 family.</text>
</comment>
<comment type="function">
    <text evidence="10">Acts as a component of the essential kinetochore-associated NDC80 complex, which is required for chromosome segregation and spindle checkpoint activity.</text>
</comment>
<keyword evidence="9 10" id="KW-0137">Centromere</keyword>
<evidence type="ECO:0000256" key="6">
    <source>
        <dbReference type="ARBA" id="ARBA00023054"/>
    </source>
</evidence>
<protein>
    <recommendedName>
        <fullName evidence="10">Kinetochore protein NDC80</fullName>
    </recommendedName>
</protein>
<evidence type="ECO:0000256" key="4">
    <source>
        <dbReference type="ARBA" id="ARBA00022776"/>
    </source>
</evidence>
<dbReference type="PANTHER" id="PTHR10643:SF2">
    <property type="entry name" value="KINETOCHORE PROTEIN NDC80 HOMOLOG"/>
    <property type="match status" value="1"/>
</dbReference>
<evidence type="ECO:0000256" key="3">
    <source>
        <dbReference type="ARBA" id="ARBA00022618"/>
    </source>
</evidence>
<feature type="coiled-coil region" evidence="11">
    <location>
        <begin position="273"/>
        <end position="384"/>
    </location>
</feature>
<proteinExistence type="inferred from homology"/>
<dbReference type="GO" id="GO:0051315">
    <property type="term" value="P:attachment of mitotic spindle microtubules to kinetochore"/>
    <property type="evidence" value="ECO:0007669"/>
    <property type="project" value="UniProtKB-UniRule"/>
</dbReference>
<dbReference type="AlphaFoldDB" id="A0A9P6LC15"/>
<reference evidence="14" key="1">
    <citation type="journal article" date="2020" name="Nat. Commun.">
        <title>Large-scale genome sequencing of mycorrhizal fungi provides insights into the early evolution of symbiotic traits.</title>
        <authorList>
            <person name="Miyauchi S."/>
            <person name="Kiss E."/>
            <person name="Kuo A."/>
            <person name="Drula E."/>
            <person name="Kohler A."/>
            <person name="Sanchez-Garcia M."/>
            <person name="Morin E."/>
            <person name="Andreopoulos B."/>
            <person name="Barry K.W."/>
            <person name="Bonito G."/>
            <person name="Buee M."/>
            <person name="Carver A."/>
            <person name="Chen C."/>
            <person name="Cichocki N."/>
            <person name="Clum A."/>
            <person name="Culley D."/>
            <person name="Crous P.W."/>
            <person name="Fauchery L."/>
            <person name="Girlanda M."/>
            <person name="Hayes R.D."/>
            <person name="Keri Z."/>
            <person name="LaButti K."/>
            <person name="Lipzen A."/>
            <person name="Lombard V."/>
            <person name="Magnuson J."/>
            <person name="Maillard F."/>
            <person name="Murat C."/>
            <person name="Nolan M."/>
            <person name="Ohm R.A."/>
            <person name="Pangilinan J."/>
            <person name="Pereira M.F."/>
            <person name="Perotto S."/>
            <person name="Peter M."/>
            <person name="Pfister S."/>
            <person name="Riley R."/>
            <person name="Sitrit Y."/>
            <person name="Stielow J.B."/>
            <person name="Szollosi G."/>
            <person name="Zifcakova L."/>
            <person name="Stursova M."/>
            <person name="Spatafora J.W."/>
            <person name="Tedersoo L."/>
            <person name="Vaario L.M."/>
            <person name="Yamada A."/>
            <person name="Yan M."/>
            <person name="Wang P."/>
            <person name="Xu J."/>
            <person name="Bruns T."/>
            <person name="Baldrian P."/>
            <person name="Vilgalys R."/>
            <person name="Dunand C."/>
            <person name="Henrissat B."/>
            <person name="Grigoriev I.V."/>
            <person name="Hibbett D."/>
            <person name="Nagy L.G."/>
            <person name="Martin F.M."/>
        </authorList>
    </citation>
    <scope>NUCLEOTIDE SEQUENCE</scope>
    <source>
        <strain evidence="14">UH-Tt-Lm1</strain>
    </source>
</reference>
<keyword evidence="2 10" id="KW-0158">Chromosome</keyword>
<dbReference type="Proteomes" id="UP000736335">
    <property type="component" value="Unassembled WGS sequence"/>
</dbReference>
<evidence type="ECO:0000256" key="12">
    <source>
        <dbReference type="SAM" id="MobiDB-lite"/>
    </source>
</evidence>
<keyword evidence="8 10" id="KW-0131">Cell cycle</keyword>
<comment type="subcellular location">
    <subcellularLocation>
        <location evidence="10">Chromosome</location>
        <location evidence="10">Centromere</location>
        <location evidence="10">Kinetochore</location>
    </subcellularLocation>
    <subcellularLocation>
        <location evidence="10">Nucleus</location>
    </subcellularLocation>
</comment>
<evidence type="ECO:0000256" key="9">
    <source>
        <dbReference type="ARBA" id="ARBA00023328"/>
    </source>
</evidence>
<dbReference type="InterPro" id="IPR055260">
    <property type="entry name" value="Ndc80_CH"/>
</dbReference>
<feature type="coiled-coil region" evidence="11">
    <location>
        <begin position="514"/>
        <end position="598"/>
    </location>
</feature>
<keyword evidence="5 10" id="KW-0995">Kinetochore</keyword>
<keyword evidence="3 10" id="KW-0132">Cell division</keyword>
<dbReference type="PANTHER" id="PTHR10643">
    <property type="entry name" value="KINETOCHORE PROTEIN NDC80"/>
    <property type="match status" value="1"/>
</dbReference>
<feature type="region of interest" description="Disordered" evidence="12">
    <location>
        <begin position="1"/>
        <end position="31"/>
    </location>
</feature>
<organism evidence="14 15">
    <name type="scientific">Thelephora terrestris</name>
    <dbReference type="NCBI Taxonomy" id="56493"/>
    <lineage>
        <taxon>Eukaryota</taxon>
        <taxon>Fungi</taxon>
        <taxon>Dikarya</taxon>
        <taxon>Basidiomycota</taxon>
        <taxon>Agaricomycotina</taxon>
        <taxon>Agaricomycetes</taxon>
        <taxon>Thelephorales</taxon>
        <taxon>Thelephoraceae</taxon>
        <taxon>Thelephora</taxon>
    </lineage>
</organism>
<keyword evidence="7 10" id="KW-0539">Nucleus</keyword>
<evidence type="ECO:0000313" key="14">
    <source>
        <dbReference type="EMBL" id="KAF9792344.1"/>
    </source>
</evidence>
<dbReference type="OrthoDB" id="7459479at2759"/>
<evidence type="ECO:0000256" key="1">
    <source>
        <dbReference type="ARBA" id="ARBA00007050"/>
    </source>
</evidence>
<dbReference type="GO" id="GO:0031262">
    <property type="term" value="C:Ndc80 complex"/>
    <property type="evidence" value="ECO:0007669"/>
    <property type="project" value="UniProtKB-UniRule"/>
</dbReference>
<evidence type="ECO:0000256" key="11">
    <source>
        <dbReference type="SAM" id="Coils"/>
    </source>
</evidence>
<evidence type="ECO:0000256" key="5">
    <source>
        <dbReference type="ARBA" id="ARBA00022838"/>
    </source>
</evidence>
<comment type="subunit">
    <text evidence="10">Component of the NDC80 complex.</text>
</comment>
<evidence type="ECO:0000256" key="7">
    <source>
        <dbReference type="ARBA" id="ARBA00023242"/>
    </source>
</evidence>
<dbReference type="InterPro" id="IPR038273">
    <property type="entry name" value="Ndc80_sf"/>
</dbReference>
<name>A0A9P6LC15_9AGAM</name>
<reference evidence="14" key="2">
    <citation type="submission" date="2020-11" db="EMBL/GenBank/DDBJ databases">
        <authorList>
            <consortium name="DOE Joint Genome Institute"/>
            <person name="Kuo A."/>
            <person name="Miyauchi S."/>
            <person name="Kiss E."/>
            <person name="Drula E."/>
            <person name="Kohler A."/>
            <person name="Sanchez-Garcia M."/>
            <person name="Andreopoulos B."/>
            <person name="Barry K.W."/>
            <person name="Bonito G."/>
            <person name="Buee M."/>
            <person name="Carver A."/>
            <person name="Chen C."/>
            <person name="Cichocki N."/>
            <person name="Clum A."/>
            <person name="Culley D."/>
            <person name="Crous P.W."/>
            <person name="Fauchery L."/>
            <person name="Girlanda M."/>
            <person name="Hayes R."/>
            <person name="Keri Z."/>
            <person name="Labutti K."/>
            <person name="Lipzen A."/>
            <person name="Lombard V."/>
            <person name="Magnuson J."/>
            <person name="Maillard F."/>
            <person name="Morin E."/>
            <person name="Murat C."/>
            <person name="Nolan M."/>
            <person name="Ohm R."/>
            <person name="Pangilinan J."/>
            <person name="Pereira M."/>
            <person name="Perotto S."/>
            <person name="Peter M."/>
            <person name="Riley R."/>
            <person name="Sitrit Y."/>
            <person name="Stielow B."/>
            <person name="Szollosi G."/>
            <person name="Zifcakova L."/>
            <person name="Stursova M."/>
            <person name="Spatafora J.W."/>
            <person name="Tedersoo L."/>
            <person name="Vaario L.-M."/>
            <person name="Yamada A."/>
            <person name="Yan M."/>
            <person name="Wang P."/>
            <person name="Xu J."/>
            <person name="Bruns T."/>
            <person name="Baldrian P."/>
            <person name="Vilgalys R."/>
            <person name="Henrissat B."/>
            <person name="Grigoriev I.V."/>
            <person name="Hibbett D."/>
            <person name="Nagy L.G."/>
            <person name="Martin F.M."/>
        </authorList>
    </citation>
    <scope>NUCLEOTIDE SEQUENCE</scope>
    <source>
        <strain evidence="14">UH-Tt-Lm1</strain>
    </source>
</reference>
<evidence type="ECO:0000313" key="15">
    <source>
        <dbReference type="Proteomes" id="UP000736335"/>
    </source>
</evidence>
<evidence type="ECO:0000256" key="10">
    <source>
        <dbReference type="RuleBase" id="RU368072"/>
    </source>
</evidence>
<dbReference type="GO" id="GO:0005634">
    <property type="term" value="C:nucleus"/>
    <property type="evidence" value="ECO:0007669"/>
    <property type="project" value="UniProtKB-SubCell"/>
</dbReference>